<evidence type="ECO:0000313" key="5">
    <source>
        <dbReference type="Proteomes" id="UP001310290"/>
    </source>
</evidence>
<dbReference type="RefSeq" id="WP_334659064.1">
    <property type="nucleotide sequence ID" value="NZ_JARULZ010000001.1"/>
</dbReference>
<feature type="region of interest" description="Disordered" evidence="1">
    <location>
        <begin position="40"/>
        <end position="96"/>
    </location>
</feature>
<evidence type="ECO:0000256" key="1">
    <source>
        <dbReference type="SAM" id="MobiDB-lite"/>
    </source>
</evidence>
<dbReference type="EMBL" id="JARULZ010000001">
    <property type="protein sequence ID" value="MEH0635138.1"/>
    <property type="molecule type" value="Genomic_DNA"/>
</dbReference>
<accession>A0ABU8AN88</accession>
<keyword evidence="2" id="KW-0732">Signal</keyword>
<comment type="caution">
    <text evidence="4">The sequence shown here is derived from an EMBL/GenBank/DDBJ whole genome shotgun (WGS) entry which is preliminary data.</text>
</comment>
<feature type="signal peptide" evidence="2">
    <location>
        <begin position="1"/>
        <end position="24"/>
    </location>
</feature>
<feature type="domain" description="Beta-lactamase-related" evidence="3">
    <location>
        <begin position="102"/>
        <end position="417"/>
    </location>
</feature>
<keyword evidence="4" id="KW-0378">Hydrolase</keyword>
<dbReference type="GO" id="GO:0016787">
    <property type="term" value="F:hydrolase activity"/>
    <property type="evidence" value="ECO:0007669"/>
    <property type="project" value="UniProtKB-KW"/>
</dbReference>
<evidence type="ECO:0000259" key="3">
    <source>
        <dbReference type="Pfam" id="PF00144"/>
    </source>
</evidence>
<protein>
    <submittedName>
        <fullName evidence="4">Serine hydrolase</fullName>
    </submittedName>
</protein>
<dbReference type="InterPro" id="IPR001466">
    <property type="entry name" value="Beta-lactam-related"/>
</dbReference>
<keyword evidence="5" id="KW-1185">Reference proteome</keyword>
<dbReference type="InterPro" id="IPR012338">
    <property type="entry name" value="Beta-lactam/transpept-like"/>
</dbReference>
<dbReference type="Gene3D" id="3.40.710.10">
    <property type="entry name" value="DD-peptidase/beta-lactamase superfamily"/>
    <property type="match status" value="1"/>
</dbReference>
<dbReference type="Proteomes" id="UP001310290">
    <property type="component" value="Unassembled WGS sequence"/>
</dbReference>
<proteinExistence type="predicted"/>
<organism evidence="4 5">
    <name type="scientific">Streptomyces bottropensis</name>
    <dbReference type="NCBI Taxonomy" id="42235"/>
    <lineage>
        <taxon>Bacteria</taxon>
        <taxon>Bacillati</taxon>
        <taxon>Actinomycetota</taxon>
        <taxon>Actinomycetes</taxon>
        <taxon>Kitasatosporales</taxon>
        <taxon>Streptomycetaceae</taxon>
        <taxon>Streptomyces</taxon>
    </lineage>
</organism>
<name>A0ABU8AN88_9ACTN</name>
<dbReference type="PANTHER" id="PTHR46825:SF7">
    <property type="entry name" value="D-ALANYL-D-ALANINE CARBOXYPEPTIDASE"/>
    <property type="match status" value="1"/>
</dbReference>
<dbReference type="SUPFAM" id="SSF56601">
    <property type="entry name" value="beta-lactamase/transpeptidase-like"/>
    <property type="match status" value="1"/>
</dbReference>
<feature type="compositionally biased region" description="Basic and acidic residues" evidence="1">
    <location>
        <begin position="41"/>
        <end position="88"/>
    </location>
</feature>
<evidence type="ECO:0000313" key="4">
    <source>
        <dbReference type="EMBL" id="MEH0635138.1"/>
    </source>
</evidence>
<feature type="chain" id="PRO_5046002108" evidence="2">
    <location>
        <begin position="25"/>
        <end position="444"/>
    </location>
</feature>
<sequence>MRSTPSRRLLAAAVLVASVLVPMAVTPAATVHAAATGRLDTSGRLDNDDRHDSRDHGERDRHDSRDHGERDRHDSRDHGERDRHDKGDCPSGGLGRSLTARLDRAVADVRREAGIPGVVVGLWMPGQGCYVRATGVADTATGRPMTADQYVRIGSETKTFTVTALLELVDDRRIRLDSPISRYVRGVPNGDRITLRHLAEMRSGLFPYSADPDFVRALLSDPSRSFTPRELLAYGFRHQNTFAPGEQFQYSNTNLILLGLVIEKVGGRPLAEFIHERVLRPARLRHTLFPEGREFPEPHARGYTDQTLSGEVEDATDRNPSWAWAAGAMISDLHDLRRWARIVATGTLLSPQTQRERLRMLPTGFPGTSYGLGIFETGGWIGHNGSIPGYQTVTVHLPSRKATLVLLLNTDITHDGQEPSSLLARAVTEIVTPDNVYDRPAPPR</sequence>
<gene>
    <name evidence="4" type="ORF">QBA35_17690</name>
</gene>
<dbReference type="PANTHER" id="PTHR46825">
    <property type="entry name" value="D-ALANYL-D-ALANINE-CARBOXYPEPTIDASE/ENDOPEPTIDASE AMPH"/>
    <property type="match status" value="1"/>
</dbReference>
<evidence type="ECO:0000256" key="2">
    <source>
        <dbReference type="SAM" id="SignalP"/>
    </source>
</evidence>
<dbReference type="Pfam" id="PF00144">
    <property type="entry name" value="Beta-lactamase"/>
    <property type="match status" value="1"/>
</dbReference>
<reference evidence="4" key="1">
    <citation type="submission" date="2023-04" db="EMBL/GenBank/DDBJ databases">
        <title>Genomic diversity of scab-causing Streptomyces spp. in the province of Quebec, Canada.</title>
        <authorList>
            <person name="Biessy A."/>
            <person name="Cadieux M."/>
            <person name="Ciotola M."/>
            <person name="Filion M."/>
        </authorList>
    </citation>
    <scope>NUCLEOTIDE SEQUENCE</scope>
    <source>
        <strain evidence="4">B21-115</strain>
    </source>
</reference>
<dbReference type="InterPro" id="IPR050491">
    <property type="entry name" value="AmpC-like"/>
</dbReference>